<comment type="caution">
    <text evidence="1">The sequence shown here is derived from an EMBL/GenBank/DDBJ whole genome shotgun (WGS) entry which is preliminary data.</text>
</comment>
<dbReference type="Proteomes" id="UP000243217">
    <property type="component" value="Unassembled WGS sequence"/>
</dbReference>
<dbReference type="AlphaFoldDB" id="A0A1W0A2Q8"/>
<organism evidence="1 2">
    <name type="scientific">Thraustotheca clavata</name>
    <dbReference type="NCBI Taxonomy" id="74557"/>
    <lineage>
        <taxon>Eukaryota</taxon>
        <taxon>Sar</taxon>
        <taxon>Stramenopiles</taxon>
        <taxon>Oomycota</taxon>
        <taxon>Saprolegniomycetes</taxon>
        <taxon>Saprolegniales</taxon>
        <taxon>Achlyaceae</taxon>
        <taxon>Thraustotheca</taxon>
    </lineage>
</organism>
<protein>
    <submittedName>
        <fullName evidence="1">Crinkler (CRN) family protein</fullName>
    </submittedName>
</protein>
<keyword evidence="2" id="KW-1185">Reference proteome</keyword>
<evidence type="ECO:0000313" key="1">
    <source>
        <dbReference type="EMBL" id="OQS04564.1"/>
    </source>
</evidence>
<evidence type="ECO:0000313" key="2">
    <source>
        <dbReference type="Proteomes" id="UP000243217"/>
    </source>
</evidence>
<accession>A0A1W0A2Q8</accession>
<gene>
    <name evidence="1" type="ORF">THRCLA_20852</name>
</gene>
<name>A0A1W0A2Q8_9STRA</name>
<dbReference type="EMBL" id="JNBS01000593">
    <property type="protein sequence ID" value="OQS04564.1"/>
    <property type="molecule type" value="Genomic_DNA"/>
</dbReference>
<proteinExistence type="predicted"/>
<sequence>MWDLADKMKANSRKLPFFILDELCFTDHREMKLAAFKRNVFCVCNYIHNPLAAELNHFHGCPSFQALQNINSKLMKANKKAGQLQQLNNLFSWILSIIHVDGLQGISLTKLRNVVLMVNNLFELMYEAFAHVSKSTREGNRFITSNEGKMGQIFAISFNNAVPADDVKKGQIKQISNSNGEVDENLLPTAKRLKCEALAVKLGERIMHNHFANLVDKGLLDFNLGREILTLDNNAWKSQYCFPSIRVDILLYLAILGGKECLTYYDHFNGTHFSTKYMIENFPPNQSTNDFYENTIAHAIFSSSPRNGVRGIPFDDFFHTTRKQVHLTLSGNRIVLINLISILATKMIPSLAPINAKWPDYIFDQKQNACNFGNICCAANIH</sequence>
<reference evidence="1 2" key="1">
    <citation type="journal article" date="2014" name="Genome Biol. Evol.">
        <title>The secreted proteins of Achlya hypogyna and Thraustotheca clavata identify the ancestral oomycete secretome and reveal gene acquisitions by horizontal gene transfer.</title>
        <authorList>
            <person name="Misner I."/>
            <person name="Blouin N."/>
            <person name="Leonard G."/>
            <person name="Richards T.A."/>
            <person name="Lane C.E."/>
        </authorList>
    </citation>
    <scope>NUCLEOTIDE SEQUENCE [LARGE SCALE GENOMIC DNA]</scope>
    <source>
        <strain evidence="1 2">ATCC 34112</strain>
    </source>
</reference>